<comment type="caution">
    <text evidence="1">The sequence shown here is derived from an EMBL/GenBank/DDBJ whole genome shotgun (WGS) entry which is preliminary data.</text>
</comment>
<dbReference type="Gene3D" id="3.40.50.300">
    <property type="entry name" value="P-loop containing nucleotide triphosphate hydrolases"/>
    <property type="match status" value="1"/>
</dbReference>
<gene>
    <name evidence="1" type="ORF">EYC87_01025</name>
</gene>
<dbReference type="Proteomes" id="UP001143307">
    <property type="component" value="Unassembled WGS sequence"/>
</dbReference>
<evidence type="ECO:0000313" key="1">
    <source>
        <dbReference type="EMBL" id="MCX2972167.1"/>
    </source>
</evidence>
<accession>A0ABT3SS78</accession>
<reference evidence="1" key="1">
    <citation type="submission" date="2019-02" db="EMBL/GenBank/DDBJ databases">
        <authorList>
            <person name="Li S.-H."/>
        </authorList>
    </citation>
    <scope>NUCLEOTIDE SEQUENCE</scope>
    <source>
        <strain evidence="1">IMCC8485</strain>
    </source>
</reference>
<sequence>MNHDVDSPRTLIMHGGMHKTGTSAIQKFLHEELDHPKFEYFTVGKANSSLIVLECFHRRLAQLPHYPDEKFTNNDLVRRGENARKRFIRRMRKTTKENVVLSAESFTLLDRDECADFFDVVSESFSTVKLVLYVRPVRERIESAFQQKLKRRLVALDRRIKPNFKQRISDYDQIFGRENVTVRCFDPGAFTGGNVVNDFLETLGLPIHTKNESRANVGLSLPAVQLLYVYRQRFNVAIPEDTNLIQRLETLEGDSFRMHQDLLDRILMDRIERFSRIRTWLEKLGTWVGIDFRLKHGPLHRLFLRSNDDYRWLEKRTGISVVSHGRDESSGVNTEEDLVSIPDDSLNWLQQQAEIDFQFVPQKRPDSTVIAENLRKLALSL</sequence>
<dbReference type="SUPFAM" id="SSF52540">
    <property type="entry name" value="P-loop containing nucleoside triphosphate hydrolases"/>
    <property type="match status" value="1"/>
</dbReference>
<dbReference type="InterPro" id="IPR027417">
    <property type="entry name" value="P-loop_NTPase"/>
</dbReference>
<evidence type="ECO:0000313" key="2">
    <source>
        <dbReference type="Proteomes" id="UP001143307"/>
    </source>
</evidence>
<keyword evidence="2" id="KW-1185">Reference proteome</keyword>
<evidence type="ECO:0008006" key="3">
    <source>
        <dbReference type="Google" id="ProtNLM"/>
    </source>
</evidence>
<protein>
    <recommendedName>
        <fullName evidence="3">Sulfotransferase domain-containing protein</fullName>
    </recommendedName>
</protein>
<dbReference type="EMBL" id="SHNP01000001">
    <property type="protein sequence ID" value="MCX2972167.1"/>
    <property type="molecule type" value="Genomic_DNA"/>
</dbReference>
<proteinExistence type="predicted"/>
<name>A0ABT3SS78_9GAMM</name>
<organism evidence="1 2">
    <name type="scientific">Candidatus Seongchinamella marina</name>
    <dbReference type="NCBI Taxonomy" id="2518990"/>
    <lineage>
        <taxon>Bacteria</taxon>
        <taxon>Pseudomonadati</taxon>
        <taxon>Pseudomonadota</taxon>
        <taxon>Gammaproteobacteria</taxon>
        <taxon>Cellvibrionales</taxon>
        <taxon>Halieaceae</taxon>
        <taxon>Seongchinamella</taxon>
    </lineage>
</organism>
<dbReference type="RefSeq" id="WP_279251223.1">
    <property type="nucleotide sequence ID" value="NZ_SHNP01000001.1"/>
</dbReference>